<evidence type="ECO:0000259" key="3">
    <source>
        <dbReference type="Pfam" id="PF00270"/>
    </source>
</evidence>
<dbReference type="GO" id="GO:0005524">
    <property type="term" value="F:ATP binding"/>
    <property type="evidence" value="ECO:0007669"/>
    <property type="project" value="InterPro"/>
</dbReference>
<dbReference type="SUPFAM" id="SSF52540">
    <property type="entry name" value="P-loop containing nucleoside triphosphate hydrolases"/>
    <property type="match status" value="1"/>
</dbReference>
<evidence type="ECO:0000256" key="2">
    <source>
        <dbReference type="SAM" id="Phobius"/>
    </source>
</evidence>
<proteinExistence type="predicted"/>
<sequence length="397" mass="44064">MQSDNRFHDSSPLPAPPSFIQRLRSSLCSSCCFGGGAGDDDEVDLRPASPIGSSTTWLRSRAQELQEIRGRCRNLVARVAPRHPHHHARRGSGDFGYDPLSYALNFDDGPDDHHDDDDRLPGGGNAYRYRNFSSRLPPSPTRPAIAVASLRVVTPLVRRWPKANKEHSQENSLSWLGNRVGGNGLVEDGLLYQLDLCKRAVGENIIVYLGTGCGKTHIAVLLMYELGHLIRNPSKSICIFLAPTVPLVRQVCASACCSFLIFFLVLVMSTGANVTMASLAASAVAGSFSGPYRPVYTGLTADRYVDRPLPGGIAKIDHRRLISVVDGRLKEKSTVDGRLRKKREEEEEEEEKKKEEEEKKKEEEEKEKKEEDEKYLARVPSLPVGDFSPRTGREIEV</sequence>
<dbReference type="GO" id="GO:0003676">
    <property type="term" value="F:nucleic acid binding"/>
    <property type="evidence" value="ECO:0007669"/>
    <property type="project" value="InterPro"/>
</dbReference>
<protein>
    <recommendedName>
        <fullName evidence="3">DEAD/DEAH-box helicase domain-containing protein</fullName>
    </recommendedName>
</protein>
<feature type="compositionally biased region" description="Basic and acidic residues" evidence="1">
    <location>
        <begin position="351"/>
        <end position="376"/>
    </location>
</feature>
<feature type="non-terminal residue" evidence="4">
    <location>
        <position position="397"/>
    </location>
</feature>
<reference evidence="4 5" key="1">
    <citation type="journal article" date="2014" name="Agronomy (Basel)">
        <title>A Draft Genome Sequence for Ensete ventricosum, the Drought-Tolerant Tree Against Hunger.</title>
        <authorList>
            <person name="Harrison J."/>
            <person name="Moore K.A."/>
            <person name="Paszkiewicz K."/>
            <person name="Jones T."/>
            <person name="Grant M."/>
            <person name="Ambacheew D."/>
            <person name="Muzemil S."/>
            <person name="Studholme D.J."/>
        </authorList>
    </citation>
    <scope>NUCLEOTIDE SEQUENCE [LARGE SCALE GENOMIC DNA]</scope>
</reference>
<accession>A0A426XCY2</accession>
<evidence type="ECO:0000256" key="1">
    <source>
        <dbReference type="SAM" id="MobiDB-lite"/>
    </source>
</evidence>
<keyword evidence="2" id="KW-0812">Transmembrane</keyword>
<dbReference type="Proteomes" id="UP000287651">
    <property type="component" value="Unassembled WGS sequence"/>
</dbReference>
<dbReference type="Gene3D" id="3.40.50.300">
    <property type="entry name" value="P-loop containing nucleotide triphosphate hydrolases"/>
    <property type="match status" value="1"/>
</dbReference>
<feature type="region of interest" description="Disordered" evidence="1">
    <location>
        <begin position="335"/>
        <end position="397"/>
    </location>
</feature>
<organism evidence="4 5">
    <name type="scientific">Ensete ventricosum</name>
    <name type="common">Abyssinian banana</name>
    <name type="synonym">Musa ensete</name>
    <dbReference type="NCBI Taxonomy" id="4639"/>
    <lineage>
        <taxon>Eukaryota</taxon>
        <taxon>Viridiplantae</taxon>
        <taxon>Streptophyta</taxon>
        <taxon>Embryophyta</taxon>
        <taxon>Tracheophyta</taxon>
        <taxon>Spermatophyta</taxon>
        <taxon>Magnoliopsida</taxon>
        <taxon>Liliopsida</taxon>
        <taxon>Zingiberales</taxon>
        <taxon>Musaceae</taxon>
        <taxon>Ensete</taxon>
    </lineage>
</organism>
<evidence type="ECO:0000313" key="4">
    <source>
        <dbReference type="EMBL" id="RRT37324.1"/>
    </source>
</evidence>
<keyword evidence="2" id="KW-0472">Membrane</keyword>
<dbReference type="InterPro" id="IPR011545">
    <property type="entry name" value="DEAD/DEAH_box_helicase_dom"/>
</dbReference>
<evidence type="ECO:0000313" key="5">
    <source>
        <dbReference type="Proteomes" id="UP000287651"/>
    </source>
</evidence>
<comment type="caution">
    <text evidence="4">The sequence shown here is derived from an EMBL/GenBank/DDBJ whole genome shotgun (WGS) entry which is preliminary data.</text>
</comment>
<gene>
    <name evidence="4" type="ORF">B296_00036467</name>
</gene>
<feature type="compositionally biased region" description="Basic and acidic residues" evidence="1">
    <location>
        <begin position="335"/>
        <end position="344"/>
    </location>
</feature>
<dbReference type="AlphaFoldDB" id="A0A426XCY2"/>
<keyword evidence="2" id="KW-1133">Transmembrane helix</keyword>
<dbReference type="EMBL" id="AMZH03022425">
    <property type="protein sequence ID" value="RRT37324.1"/>
    <property type="molecule type" value="Genomic_DNA"/>
</dbReference>
<dbReference type="PANTHER" id="PTHR33168">
    <property type="entry name" value="STRESS INDUCED PROTEIN-RELATED"/>
    <property type="match status" value="1"/>
</dbReference>
<feature type="transmembrane region" description="Helical" evidence="2">
    <location>
        <begin position="259"/>
        <end position="284"/>
    </location>
</feature>
<name>A0A426XCY2_ENSVE</name>
<dbReference type="Pfam" id="PF00270">
    <property type="entry name" value="DEAD"/>
    <property type="match status" value="1"/>
</dbReference>
<dbReference type="InterPro" id="IPR027417">
    <property type="entry name" value="P-loop_NTPase"/>
</dbReference>
<feature type="domain" description="DEAD/DEAH-box helicase" evidence="3">
    <location>
        <begin position="193"/>
        <end position="254"/>
    </location>
</feature>